<accession>A0A6A9QVB7</accession>
<dbReference type="Proteomes" id="UP000470772">
    <property type="component" value="Unassembled WGS sequence"/>
</dbReference>
<dbReference type="EMBL" id="WGGD01000005">
    <property type="protein sequence ID" value="MUN29723.1"/>
    <property type="molecule type" value="Genomic_DNA"/>
</dbReference>
<keyword evidence="1" id="KW-1133">Transmembrane helix</keyword>
<evidence type="ECO:0000313" key="3">
    <source>
        <dbReference type="Proteomes" id="UP000470772"/>
    </source>
</evidence>
<keyword evidence="1" id="KW-0812">Transmembrane</keyword>
<proteinExistence type="predicted"/>
<organism evidence="2 3">
    <name type="scientific">Sulfuracidifex metallicus DSM 6482 = JCM 9184</name>
    <dbReference type="NCBI Taxonomy" id="523847"/>
    <lineage>
        <taxon>Archaea</taxon>
        <taxon>Thermoproteota</taxon>
        <taxon>Thermoprotei</taxon>
        <taxon>Sulfolobales</taxon>
        <taxon>Sulfolobaceae</taxon>
        <taxon>Sulfuracidifex</taxon>
    </lineage>
</organism>
<keyword evidence="1" id="KW-0472">Membrane</keyword>
<dbReference type="AlphaFoldDB" id="A0A6A9QVB7"/>
<dbReference type="OrthoDB" id="380135at2157"/>
<reference evidence="2 3" key="1">
    <citation type="submission" date="2019-10" db="EMBL/GenBank/DDBJ databases">
        <title>Sequencing and Assembly of Multiple Reported Metal-Biooxidizing Members of the Extremely Thermoacidophilic Archaeal Family Sulfolobaceae.</title>
        <authorList>
            <person name="Counts J.A."/>
            <person name="Kelly R.M."/>
        </authorList>
    </citation>
    <scope>NUCLEOTIDE SEQUENCE [LARGE SCALE GENOMIC DNA]</scope>
    <source>
        <strain evidence="2 3">DSM 6482</strain>
    </source>
</reference>
<comment type="caution">
    <text evidence="2">The sequence shown here is derived from an EMBL/GenBank/DDBJ whole genome shotgun (WGS) entry which is preliminary data.</text>
</comment>
<name>A0A6A9QVB7_SULME</name>
<protein>
    <submittedName>
        <fullName evidence="2">Uncharacterized protein</fullName>
    </submittedName>
</protein>
<sequence length="186" mass="20878">MNKSSSMSMRNISWSKWFSYTLIIVAIPSLLISLGVEELSSMLGLSGVENVATYTLSLIISFSALSALMRKVLITKGMLTPSISSSLTLEKQTIIPQSFLRELEGKISKVDKEKEPERYVHLASVLGISYLQNAITLNDKELFIKANSMKEEVEKFIKCHKIKPEAKTIFDGFKGKVEQYKSSFLK</sequence>
<evidence type="ECO:0000256" key="1">
    <source>
        <dbReference type="SAM" id="Phobius"/>
    </source>
</evidence>
<keyword evidence="3" id="KW-1185">Reference proteome</keyword>
<feature type="transmembrane region" description="Helical" evidence="1">
    <location>
        <begin position="51"/>
        <end position="69"/>
    </location>
</feature>
<evidence type="ECO:0000313" key="2">
    <source>
        <dbReference type="EMBL" id="MUN29723.1"/>
    </source>
</evidence>
<gene>
    <name evidence="2" type="ORF">GC250_09810</name>
</gene>
<dbReference type="RefSeq" id="WP_054839334.1">
    <property type="nucleotide sequence ID" value="NZ_BBBY01000081.1"/>
</dbReference>